<evidence type="ECO:0000256" key="1">
    <source>
        <dbReference type="ARBA" id="ARBA00023015"/>
    </source>
</evidence>
<evidence type="ECO:0000256" key="3">
    <source>
        <dbReference type="ARBA" id="ARBA00023163"/>
    </source>
</evidence>
<dbReference type="PROSITE" id="PS00041">
    <property type="entry name" value="HTH_ARAC_FAMILY_1"/>
    <property type="match status" value="1"/>
</dbReference>
<comment type="caution">
    <text evidence="5">The sequence shown here is derived from an EMBL/GenBank/DDBJ whole genome shotgun (WGS) entry which is preliminary data.</text>
</comment>
<dbReference type="InterPro" id="IPR050204">
    <property type="entry name" value="AraC_XylS_family_regulators"/>
</dbReference>
<organism evidence="5 6">
    <name type="scientific">Vibrio chanodichtyis</name>
    <dbReference type="NCBI Taxonomy" id="3027932"/>
    <lineage>
        <taxon>Bacteria</taxon>
        <taxon>Pseudomonadati</taxon>
        <taxon>Pseudomonadota</taxon>
        <taxon>Gammaproteobacteria</taxon>
        <taxon>Vibrionales</taxon>
        <taxon>Vibrionaceae</taxon>
        <taxon>Vibrio</taxon>
    </lineage>
</organism>
<dbReference type="EMBL" id="JARBFT010000009">
    <property type="protein sequence ID" value="MDE1515416.1"/>
    <property type="molecule type" value="Genomic_DNA"/>
</dbReference>
<dbReference type="InterPro" id="IPR018062">
    <property type="entry name" value="HTH_AraC-typ_CS"/>
</dbReference>
<dbReference type="Pfam" id="PF12833">
    <property type="entry name" value="HTH_18"/>
    <property type="match status" value="1"/>
</dbReference>
<keyword evidence="1" id="KW-0805">Transcription regulation</keyword>
<evidence type="ECO:0000313" key="6">
    <source>
        <dbReference type="Proteomes" id="UP001216189"/>
    </source>
</evidence>
<protein>
    <submittedName>
        <fullName evidence="5">Helix-turn-helix domain-containing protein</fullName>
    </submittedName>
</protein>
<sequence>MSQLLYEGNSCAPIRCKQYSFDVNQQAHSLTAWEQKYDQHSAGQFYGYLDEIQLPGLHLFEEYTSHAVQQECCLKPNAVWIGFSMGSSRPKVNGLHAAAHQLMIRPAQQQFELVTPADFHIFGIVIDHDLLLNQLPSSDSAQWERATLIGNDQPEYGCWSLIRLIRDVLNSQSMFGQKLLEQGGAQGHLQAMLRQAVLERLGAFQASAEREPRSHHSRRQALQRLYKYIKQSGDYPLSISQMCTIACVSQRTLQYCFEQELGVSPVSFVRDGRLNAVRRVLLAQSEACAISDVALSFGFYHLGTFNYYYKRLFGETPSQTRERAERYQSAAVVKPWGMTV</sequence>
<keyword evidence="3" id="KW-0804">Transcription</keyword>
<gene>
    <name evidence="5" type="ORF">PUN32_10380</name>
</gene>
<dbReference type="PANTHER" id="PTHR46796">
    <property type="entry name" value="HTH-TYPE TRANSCRIPTIONAL ACTIVATOR RHAS-RELATED"/>
    <property type="match status" value="1"/>
</dbReference>
<keyword evidence="6" id="KW-1185">Reference proteome</keyword>
<dbReference type="RefSeq" id="WP_274723034.1">
    <property type="nucleotide sequence ID" value="NZ_JARBFT010000009.1"/>
</dbReference>
<feature type="domain" description="HTH araC/xylS-type" evidence="4">
    <location>
        <begin position="223"/>
        <end position="323"/>
    </location>
</feature>
<dbReference type="InterPro" id="IPR009057">
    <property type="entry name" value="Homeodomain-like_sf"/>
</dbReference>
<dbReference type="PROSITE" id="PS01124">
    <property type="entry name" value="HTH_ARAC_FAMILY_2"/>
    <property type="match status" value="1"/>
</dbReference>
<evidence type="ECO:0000313" key="5">
    <source>
        <dbReference type="EMBL" id="MDE1515416.1"/>
    </source>
</evidence>
<dbReference type="SMART" id="SM00342">
    <property type="entry name" value="HTH_ARAC"/>
    <property type="match status" value="1"/>
</dbReference>
<dbReference type="SUPFAM" id="SSF46689">
    <property type="entry name" value="Homeodomain-like"/>
    <property type="match status" value="2"/>
</dbReference>
<name>A0ABT5V250_9VIBR</name>
<dbReference type="Proteomes" id="UP001216189">
    <property type="component" value="Unassembled WGS sequence"/>
</dbReference>
<keyword evidence="2" id="KW-0238">DNA-binding</keyword>
<accession>A0ABT5V250</accession>
<evidence type="ECO:0000256" key="2">
    <source>
        <dbReference type="ARBA" id="ARBA00023125"/>
    </source>
</evidence>
<evidence type="ECO:0000259" key="4">
    <source>
        <dbReference type="PROSITE" id="PS01124"/>
    </source>
</evidence>
<dbReference type="Gene3D" id="1.10.10.60">
    <property type="entry name" value="Homeodomain-like"/>
    <property type="match status" value="1"/>
</dbReference>
<dbReference type="PANTHER" id="PTHR46796:SF12">
    <property type="entry name" value="HTH-TYPE DNA-BINDING TRANSCRIPTIONAL ACTIVATOR EUTR"/>
    <property type="match status" value="1"/>
</dbReference>
<reference evidence="5 6" key="1">
    <citation type="submission" date="2023-02" db="EMBL/GenBank/DDBJ databases">
        <title>Vibrio intestini sp. nov., a close relative of Vibrio cholerae isolated from the intestine of Healthy Culter dabryi.</title>
        <authorList>
            <person name="Wu N."/>
        </authorList>
    </citation>
    <scope>NUCLEOTIDE SEQUENCE [LARGE SCALE GENOMIC DNA]</scope>
    <source>
        <strain evidence="5 6">DSL-7</strain>
    </source>
</reference>
<proteinExistence type="predicted"/>
<dbReference type="InterPro" id="IPR018060">
    <property type="entry name" value="HTH_AraC"/>
</dbReference>